<dbReference type="SMART" id="SM00347">
    <property type="entry name" value="HTH_MARR"/>
    <property type="match status" value="1"/>
</dbReference>
<feature type="domain" description="HTH marR-type" evidence="2">
    <location>
        <begin position="32"/>
        <end position="167"/>
    </location>
</feature>
<evidence type="ECO:0000259" key="2">
    <source>
        <dbReference type="PROSITE" id="PS50995"/>
    </source>
</evidence>
<feature type="compositionally biased region" description="Gly residues" evidence="1">
    <location>
        <begin position="1"/>
        <end position="10"/>
    </location>
</feature>
<dbReference type="PANTHER" id="PTHR33164">
    <property type="entry name" value="TRANSCRIPTIONAL REGULATOR, MARR FAMILY"/>
    <property type="match status" value="1"/>
</dbReference>
<evidence type="ECO:0000313" key="4">
    <source>
        <dbReference type="Proteomes" id="UP001499947"/>
    </source>
</evidence>
<dbReference type="InterPro" id="IPR000835">
    <property type="entry name" value="HTH_MarR-typ"/>
</dbReference>
<reference evidence="3 4" key="1">
    <citation type="journal article" date="2019" name="Int. J. Syst. Evol. Microbiol.">
        <title>The Global Catalogue of Microorganisms (GCM) 10K type strain sequencing project: providing services to taxonomists for standard genome sequencing and annotation.</title>
        <authorList>
            <consortium name="The Broad Institute Genomics Platform"/>
            <consortium name="The Broad Institute Genome Sequencing Center for Infectious Disease"/>
            <person name="Wu L."/>
            <person name="Ma J."/>
        </authorList>
    </citation>
    <scope>NUCLEOTIDE SEQUENCE [LARGE SCALE GENOMIC DNA]</scope>
    <source>
        <strain evidence="3 4">JCM 13244</strain>
    </source>
</reference>
<evidence type="ECO:0000313" key="3">
    <source>
        <dbReference type="EMBL" id="GAA1718272.1"/>
    </source>
</evidence>
<feature type="compositionally biased region" description="Basic and acidic residues" evidence="1">
    <location>
        <begin position="12"/>
        <end position="21"/>
    </location>
</feature>
<sequence length="173" mass="19277">MRVDGRGAGPGARKEAAAPLRERAVPHLSGQQLRAWRGVLELQAVLMPKLEAELREETGLTINEFDVLYQLWRAPGGVRRVGDLAHDVLVTPGGVTRLADRLVDRGLVERRREDGRQAVELALTSAGGHRIRAAMDVRFRGVRRRFVDLLDAEEVELLAKIWARLRAHNAGED</sequence>
<protein>
    <submittedName>
        <fullName evidence="3">MarR family winged helix-turn-helix transcriptional regulator</fullName>
    </submittedName>
</protein>
<dbReference type="Proteomes" id="UP001499947">
    <property type="component" value="Unassembled WGS sequence"/>
</dbReference>
<dbReference type="InterPro" id="IPR039422">
    <property type="entry name" value="MarR/SlyA-like"/>
</dbReference>
<dbReference type="PROSITE" id="PS50995">
    <property type="entry name" value="HTH_MARR_2"/>
    <property type="match status" value="1"/>
</dbReference>
<dbReference type="PANTHER" id="PTHR33164:SF104">
    <property type="entry name" value="TRANSCRIPTIONAL REGULATORY PROTEIN"/>
    <property type="match status" value="1"/>
</dbReference>
<name>A0ABN2J589_9ACTN</name>
<dbReference type="Pfam" id="PF12802">
    <property type="entry name" value="MarR_2"/>
    <property type="match status" value="1"/>
</dbReference>
<accession>A0ABN2J589</accession>
<dbReference type="SUPFAM" id="SSF46785">
    <property type="entry name" value="Winged helix' DNA-binding domain"/>
    <property type="match status" value="1"/>
</dbReference>
<evidence type="ECO:0000256" key="1">
    <source>
        <dbReference type="SAM" id="MobiDB-lite"/>
    </source>
</evidence>
<feature type="region of interest" description="Disordered" evidence="1">
    <location>
        <begin position="1"/>
        <end position="21"/>
    </location>
</feature>
<proteinExistence type="predicted"/>
<dbReference type="InterPro" id="IPR036390">
    <property type="entry name" value="WH_DNA-bd_sf"/>
</dbReference>
<gene>
    <name evidence="3" type="ORF">GCM10009680_69620</name>
</gene>
<dbReference type="Gene3D" id="1.10.10.10">
    <property type="entry name" value="Winged helix-like DNA-binding domain superfamily/Winged helix DNA-binding domain"/>
    <property type="match status" value="1"/>
</dbReference>
<dbReference type="InterPro" id="IPR036388">
    <property type="entry name" value="WH-like_DNA-bd_sf"/>
</dbReference>
<dbReference type="EMBL" id="BAAALR010000084">
    <property type="protein sequence ID" value="GAA1718272.1"/>
    <property type="molecule type" value="Genomic_DNA"/>
</dbReference>
<keyword evidence="4" id="KW-1185">Reference proteome</keyword>
<organism evidence="3 4">
    <name type="scientific">Streptomyces yatensis</name>
    <dbReference type="NCBI Taxonomy" id="155177"/>
    <lineage>
        <taxon>Bacteria</taxon>
        <taxon>Bacillati</taxon>
        <taxon>Actinomycetota</taxon>
        <taxon>Actinomycetes</taxon>
        <taxon>Kitasatosporales</taxon>
        <taxon>Streptomycetaceae</taxon>
        <taxon>Streptomyces</taxon>
        <taxon>Streptomyces violaceusniger group</taxon>
    </lineage>
</organism>
<comment type="caution">
    <text evidence="3">The sequence shown here is derived from an EMBL/GenBank/DDBJ whole genome shotgun (WGS) entry which is preliminary data.</text>
</comment>